<dbReference type="Pfam" id="PF08281">
    <property type="entry name" value="Sigma70_r4_2"/>
    <property type="match status" value="1"/>
</dbReference>
<dbReference type="InterPro" id="IPR013249">
    <property type="entry name" value="RNA_pol_sigma70_r4_t2"/>
</dbReference>
<evidence type="ECO:0000259" key="7">
    <source>
        <dbReference type="Pfam" id="PF04542"/>
    </source>
</evidence>
<evidence type="ECO:0000256" key="3">
    <source>
        <dbReference type="ARBA" id="ARBA00023082"/>
    </source>
</evidence>
<sequence length="210" mass="23166">MGCLLMAGFSLYLLDDAASLPIRAVGTDRSPVLTRAPDPREDAELLAAIIDGDREAFAELYRRHLPWLLVRLGRRCSSPELVDEVVQDTFVAVWRSARRWDRRGEVAAWIWGISIRRLVDALRRGWPPAGELTEFAGVETSAEEHVLLGVQYGDVGAALASLSPELRAVVQATVLDGLTTREAAQLLGIPPGTVKTRMMRARATLRERLA</sequence>
<protein>
    <recommendedName>
        <fullName evidence="6">RNA polymerase sigma factor</fullName>
    </recommendedName>
</protein>
<dbReference type="GO" id="GO:0006352">
    <property type="term" value="P:DNA-templated transcription initiation"/>
    <property type="evidence" value="ECO:0007669"/>
    <property type="project" value="InterPro"/>
</dbReference>
<keyword evidence="4 6" id="KW-0238">DNA-binding</keyword>
<proteinExistence type="inferred from homology"/>
<dbReference type="Pfam" id="PF04542">
    <property type="entry name" value="Sigma70_r2"/>
    <property type="match status" value="1"/>
</dbReference>
<dbReference type="CDD" id="cd06171">
    <property type="entry name" value="Sigma70_r4"/>
    <property type="match status" value="1"/>
</dbReference>
<keyword evidence="5 6" id="KW-0804">Transcription</keyword>
<dbReference type="Gene3D" id="1.10.1740.10">
    <property type="match status" value="1"/>
</dbReference>
<dbReference type="InterPro" id="IPR013324">
    <property type="entry name" value="RNA_pol_sigma_r3/r4-like"/>
</dbReference>
<gene>
    <name evidence="9" type="ORF">Rhe02_19110</name>
</gene>
<evidence type="ECO:0000256" key="1">
    <source>
        <dbReference type="ARBA" id="ARBA00010641"/>
    </source>
</evidence>
<dbReference type="GO" id="GO:0016987">
    <property type="term" value="F:sigma factor activity"/>
    <property type="evidence" value="ECO:0007669"/>
    <property type="project" value="UniProtKB-KW"/>
</dbReference>
<dbReference type="InterPro" id="IPR014284">
    <property type="entry name" value="RNA_pol_sigma-70_dom"/>
</dbReference>
<accession>A0A8J3Q5L7</accession>
<dbReference type="SUPFAM" id="SSF88659">
    <property type="entry name" value="Sigma3 and sigma4 domains of RNA polymerase sigma factors"/>
    <property type="match status" value="1"/>
</dbReference>
<dbReference type="EMBL" id="BONY01000009">
    <property type="protein sequence ID" value="GIH03844.1"/>
    <property type="molecule type" value="Genomic_DNA"/>
</dbReference>
<dbReference type="Proteomes" id="UP000612899">
    <property type="component" value="Unassembled WGS sequence"/>
</dbReference>
<evidence type="ECO:0000313" key="10">
    <source>
        <dbReference type="Proteomes" id="UP000612899"/>
    </source>
</evidence>
<keyword evidence="3 6" id="KW-0731">Sigma factor</keyword>
<organism evidence="9 10">
    <name type="scientific">Rhizocola hellebori</name>
    <dbReference type="NCBI Taxonomy" id="1392758"/>
    <lineage>
        <taxon>Bacteria</taxon>
        <taxon>Bacillati</taxon>
        <taxon>Actinomycetota</taxon>
        <taxon>Actinomycetes</taxon>
        <taxon>Micromonosporales</taxon>
        <taxon>Micromonosporaceae</taxon>
        <taxon>Rhizocola</taxon>
    </lineage>
</organism>
<feature type="domain" description="RNA polymerase sigma-70 region 2" evidence="7">
    <location>
        <begin position="60"/>
        <end position="126"/>
    </location>
</feature>
<dbReference type="InterPro" id="IPR036388">
    <property type="entry name" value="WH-like_DNA-bd_sf"/>
</dbReference>
<feature type="domain" description="RNA polymerase sigma factor 70 region 4 type 2" evidence="8">
    <location>
        <begin position="155"/>
        <end position="205"/>
    </location>
</feature>
<comment type="similarity">
    <text evidence="1 6">Belongs to the sigma-70 factor family. ECF subfamily.</text>
</comment>
<dbReference type="InterPro" id="IPR013325">
    <property type="entry name" value="RNA_pol_sigma_r2"/>
</dbReference>
<dbReference type="InterPro" id="IPR000838">
    <property type="entry name" value="RNA_pol_sigma70_ECF_CS"/>
</dbReference>
<dbReference type="SUPFAM" id="SSF88946">
    <property type="entry name" value="Sigma2 domain of RNA polymerase sigma factors"/>
    <property type="match status" value="1"/>
</dbReference>
<comment type="caution">
    <text evidence="9">The sequence shown here is derived from an EMBL/GenBank/DDBJ whole genome shotgun (WGS) entry which is preliminary data.</text>
</comment>
<dbReference type="InterPro" id="IPR039425">
    <property type="entry name" value="RNA_pol_sigma-70-like"/>
</dbReference>
<evidence type="ECO:0000259" key="8">
    <source>
        <dbReference type="Pfam" id="PF08281"/>
    </source>
</evidence>
<reference evidence="9" key="1">
    <citation type="submission" date="2021-01" db="EMBL/GenBank/DDBJ databases">
        <title>Whole genome shotgun sequence of Rhizocola hellebori NBRC 109834.</title>
        <authorList>
            <person name="Komaki H."/>
            <person name="Tamura T."/>
        </authorList>
    </citation>
    <scope>NUCLEOTIDE SEQUENCE</scope>
    <source>
        <strain evidence="9">NBRC 109834</strain>
    </source>
</reference>
<keyword evidence="10" id="KW-1185">Reference proteome</keyword>
<name>A0A8J3Q5L7_9ACTN</name>
<dbReference type="GO" id="GO:0003677">
    <property type="term" value="F:DNA binding"/>
    <property type="evidence" value="ECO:0007669"/>
    <property type="project" value="UniProtKB-KW"/>
</dbReference>
<evidence type="ECO:0000256" key="4">
    <source>
        <dbReference type="ARBA" id="ARBA00023125"/>
    </source>
</evidence>
<dbReference type="PANTHER" id="PTHR43133:SF46">
    <property type="entry name" value="RNA POLYMERASE SIGMA-70 FACTOR ECF SUBFAMILY"/>
    <property type="match status" value="1"/>
</dbReference>
<dbReference type="NCBIfam" id="TIGR02937">
    <property type="entry name" value="sigma70-ECF"/>
    <property type="match status" value="1"/>
</dbReference>
<evidence type="ECO:0000313" key="9">
    <source>
        <dbReference type="EMBL" id="GIH03844.1"/>
    </source>
</evidence>
<evidence type="ECO:0000256" key="6">
    <source>
        <dbReference type="RuleBase" id="RU000716"/>
    </source>
</evidence>
<evidence type="ECO:0000256" key="5">
    <source>
        <dbReference type="ARBA" id="ARBA00023163"/>
    </source>
</evidence>
<dbReference type="PANTHER" id="PTHR43133">
    <property type="entry name" value="RNA POLYMERASE ECF-TYPE SIGMA FACTO"/>
    <property type="match status" value="1"/>
</dbReference>
<dbReference type="AlphaFoldDB" id="A0A8J3Q5L7"/>
<dbReference type="GO" id="GO:0006950">
    <property type="term" value="P:response to stress"/>
    <property type="evidence" value="ECO:0007669"/>
    <property type="project" value="UniProtKB-ARBA"/>
</dbReference>
<dbReference type="PROSITE" id="PS01063">
    <property type="entry name" value="SIGMA70_ECF"/>
    <property type="match status" value="1"/>
</dbReference>
<dbReference type="Gene3D" id="1.10.10.10">
    <property type="entry name" value="Winged helix-like DNA-binding domain superfamily/Winged helix DNA-binding domain"/>
    <property type="match status" value="1"/>
</dbReference>
<dbReference type="InterPro" id="IPR007627">
    <property type="entry name" value="RNA_pol_sigma70_r2"/>
</dbReference>
<keyword evidence="2 6" id="KW-0805">Transcription regulation</keyword>
<evidence type="ECO:0000256" key="2">
    <source>
        <dbReference type="ARBA" id="ARBA00023015"/>
    </source>
</evidence>